<proteinExistence type="predicted"/>
<dbReference type="Proteomes" id="UP000290289">
    <property type="component" value="Chromosome 10"/>
</dbReference>
<accession>A0A498IWX4</accession>
<dbReference type="Pfam" id="PF20160">
    <property type="entry name" value="C-JID"/>
    <property type="match status" value="1"/>
</dbReference>
<evidence type="ECO:0000256" key="2">
    <source>
        <dbReference type="ARBA" id="ARBA00022737"/>
    </source>
</evidence>
<keyword evidence="5" id="KW-1185">Reference proteome</keyword>
<name>A0A498IWX4_MALDO</name>
<keyword evidence="2" id="KW-0677">Repeat</keyword>
<gene>
    <name evidence="4" type="ORF">DVH24_034586</name>
</gene>
<evidence type="ECO:0000259" key="3">
    <source>
        <dbReference type="Pfam" id="PF20160"/>
    </source>
</evidence>
<comment type="caution">
    <text evidence="4">The sequence shown here is derived from an EMBL/GenBank/DDBJ whole genome shotgun (WGS) entry which is preliminary data.</text>
</comment>
<reference evidence="4 5" key="1">
    <citation type="submission" date="2018-10" db="EMBL/GenBank/DDBJ databases">
        <title>A high-quality apple genome assembly.</title>
        <authorList>
            <person name="Hu J."/>
        </authorList>
    </citation>
    <scope>NUCLEOTIDE SEQUENCE [LARGE SCALE GENOMIC DNA]</scope>
    <source>
        <strain evidence="5">cv. HFTH1</strain>
        <tissue evidence="4">Young leaf</tissue>
    </source>
</reference>
<feature type="domain" description="C-JID" evidence="3">
    <location>
        <begin position="50"/>
        <end position="77"/>
    </location>
</feature>
<evidence type="ECO:0000313" key="5">
    <source>
        <dbReference type="Proteomes" id="UP000290289"/>
    </source>
</evidence>
<dbReference type="AlphaFoldDB" id="A0A498IWX4"/>
<evidence type="ECO:0000313" key="4">
    <source>
        <dbReference type="EMBL" id="RXH87686.1"/>
    </source>
</evidence>
<sequence>MRVATAPANFKEEECYKVSLLSHEHTLSISLLPLYARDITGGTSVSIVYEGNEIPNWFSHQNNGCSITVKLPLDWYSTCMELMHS</sequence>
<keyword evidence="1" id="KW-0433">Leucine-rich repeat</keyword>
<organism evidence="4 5">
    <name type="scientific">Malus domestica</name>
    <name type="common">Apple</name>
    <name type="synonym">Pyrus malus</name>
    <dbReference type="NCBI Taxonomy" id="3750"/>
    <lineage>
        <taxon>Eukaryota</taxon>
        <taxon>Viridiplantae</taxon>
        <taxon>Streptophyta</taxon>
        <taxon>Embryophyta</taxon>
        <taxon>Tracheophyta</taxon>
        <taxon>Spermatophyta</taxon>
        <taxon>Magnoliopsida</taxon>
        <taxon>eudicotyledons</taxon>
        <taxon>Gunneridae</taxon>
        <taxon>Pentapetalae</taxon>
        <taxon>rosids</taxon>
        <taxon>fabids</taxon>
        <taxon>Rosales</taxon>
        <taxon>Rosaceae</taxon>
        <taxon>Amygdaloideae</taxon>
        <taxon>Maleae</taxon>
        <taxon>Malus</taxon>
    </lineage>
</organism>
<dbReference type="InterPro" id="IPR045344">
    <property type="entry name" value="C-JID"/>
</dbReference>
<evidence type="ECO:0000256" key="1">
    <source>
        <dbReference type="ARBA" id="ARBA00022614"/>
    </source>
</evidence>
<protein>
    <recommendedName>
        <fullName evidence="3">C-JID domain-containing protein</fullName>
    </recommendedName>
</protein>
<dbReference type="EMBL" id="RDQH01000336">
    <property type="protein sequence ID" value="RXH87686.1"/>
    <property type="molecule type" value="Genomic_DNA"/>
</dbReference>